<evidence type="ECO:0000313" key="3">
    <source>
        <dbReference type="Proteomes" id="UP000283684"/>
    </source>
</evidence>
<proteinExistence type="predicted"/>
<dbReference type="EMBL" id="QSEE01000028">
    <property type="protein sequence ID" value="RGZ44250.1"/>
    <property type="molecule type" value="Genomic_DNA"/>
</dbReference>
<dbReference type="Proteomes" id="UP000283766">
    <property type="component" value="Unassembled WGS sequence"/>
</dbReference>
<protein>
    <submittedName>
        <fullName evidence="2">Uncharacterized protein</fullName>
    </submittedName>
</protein>
<sequence>MNGKSKCNGHCKSCLYLGACPSDIVHCDVCKCEIEPGEEIEIETEIVEHGRHYKKTVLVCRECYEQFYLSDNSEDLIF</sequence>
<name>A0A414WHA1_BACUN</name>
<gene>
    <name evidence="2" type="ORF">DW216_06040</name>
    <name evidence="1" type="ORF">DW988_19275</name>
</gene>
<evidence type="ECO:0000313" key="1">
    <source>
        <dbReference type="EMBL" id="RGZ44250.1"/>
    </source>
</evidence>
<evidence type="ECO:0000313" key="4">
    <source>
        <dbReference type="Proteomes" id="UP000283766"/>
    </source>
</evidence>
<dbReference type="EMBL" id="QRJL01000002">
    <property type="protein sequence ID" value="RHH33702.1"/>
    <property type="molecule type" value="Genomic_DNA"/>
</dbReference>
<organism evidence="2 4">
    <name type="scientific">Bacteroides uniformis</name>
    <dbReference type="NCBI Taxonomy" id="820"/>
    <lineage>
        <taxon>Bacteria</taxon>
        <taxon>Pseudomonadati</taxon>
        <taxon>Bacteroidota</taxon>
        <taxon>Bacteroidia</taxon>
        <taxon>Bacteroidales</taxon>
        <taxon>Bacteroidaceae</taxon>
        <taxon>Bacteroides</taxon>
    </lineage>
</organism>
<dbReference type="Proteomes" id="UP000283684">
    <property type="component" value="Unassembled WGS sequence"/>
</dbReference>
<reference evidence="3 4" key="1">
    <citation type="submission" date="2018-08" db="EMBL/GenBank/DDBJ databases">
        <title>A genome reference for cultivated species of the human gut microbiota.</title>
        <authorList>
            <person name="Zou Y."/>
            <person name="Xue W."/>
            <person name="Luo G."/>
        </authorList>
    </citation>
    <scope>NUCLEOTIDE SEQUENCE [LARGE SCALE GENOMIC DNA]</scope>
    <source>
        <strain evidence="2 4">AM18-14LB</strain>
        <strain evidence="1 3">AM50-4</strain>
    </source>
</reference>
<accession>A0A414WHA1</accession>
<comment type="caution">
    <text evidence="2">The sequence shown here is derived from an EMBL/GenBank/DDBJ whole genome shotgun (WGS) entry which is preliminary data.</text>
</comment>
<evidence type="ECO:0000313" key="2">
    <source>
        <dbReference type="EMBL" id="RHH33702.1"/>
    </source>
</evidence>
<dbReference type="AlphaFoldDB" id="A0A414WHA1"/>